<keyword evidence="4" id="KW-1185">Reference proteome</keyword>
<dbReference type="Gene3D" id="1.20.80.10">
    <property type="match status" value="1"/>
</dbReference>
<dbReference type="InterPro" id="IPR000582">
    <property type="entry name" value="Acyl-CoA-binding_protein"/>
</dbReference>
<dbReference type="InterPro" id="IPR014352">
    <property type="entry name" value="FERM/acyl-CoA-bd_prot_sf"/>
</dbReference>
<dbReference type="PROSITE" id="PS51228">
    <property type="entry name" value="ACB_2"/>
    <property type="match status" value="1"/>
</dbReference>
<dbReference type="PRINTS" id="PR00689">
    <property type="entry name" value="ACOABINDINGP"/>
</dbReference>
<protein>
    <submittedName>
        <fullName evidence="3">Acyl-CoA-binding protein</fullName>
    </submittedName>
</protein>
<dbReference type="Pfam" id="PF00887">
    <property type="entry name" value="ACBP"/>
    <property type="match status" value="1"/>
</dbReference>
<dbReference type="AlphaFoldDB" id="A0A2I7N8I4"/>
<dbReference type="Proteomes" id="UP000236655">
    <property type="component" value="Chromosome"/>
</dbReference>
<reference evidence="4" key="1">
    <citation type="submission" date="2017-11" db="EMBL/GenBank/DDBJ databases">
        <authorList>
            <person name="Chan K.G."/>
            <person name="Lee L.S."/>
        </authorList>
    </citation>
    <scope>NUCLEOTIDE SEQUENCE [LARGE SCALE GENOMIC DNA]</scope>
    <source>
        <strain evidence="4">DSM 100970</strain>
    </source>
</reference>
<sequence>MSELEQQFIEMVEAVKNATINFQPNNIEKLKLYAFYKQATIGDIQGECPSVMNMVERAKWNAWNAIKGWSKEKAMQAYIDILKDK</sequence>
<dbReference type="PANTHER" id="PTHR23310:SF62">
    <property type="entry name" value="ACYL-COA BINDING PROTEIN 1, ISOFORM A"/>
    <property type="match status" value="1"/>
</dbReference>
<proteinExistence type="predicted"/>
<name>A0A2I7N8I4_9NEIS</name>
<organism evidence="3 4">
    <name type="scientific">Aquella oligotrophica</name>
    <dbReference type="NCBI Taxonomy" id="2067065"/>
    <lineage>
        <taxon>Bacteria</taxon>
        <taxon>Pseudomonadati</taxon>
        <taxon>Pseudomonadota</taxon>
        <taxon>Betaproteobacteria</taxon>
        <taxon>Neisseriales</taxon>
        <taxon>Neisseriaceae</taxon>
        <taxon>Aquella</taxon>
    </lineage>
</organism>
<accession>A0A2I7N8I4</accession>
<dbReference type="OrthoDB" id="5625302at2"/>
<dbReference type="PANTHER" id="PTHR23310">
    <property type="entry name" value="ACYL-COA-BINDING PROTEIN, ACBP"/>
    <property type="match status" value="1"/>
</dbReference>
<gene>
    <name evidence="3" type="ORF">CUN60_10845</name>
</gene>
<dbReference type="GO" id="GO:0006631">
    <property type="term" value="P:fatty acid metabolic process"/>
    <property type="evidence" value="ECO:0007669"/>
    <property type="project" value="TreeGrafter"/>
</dbReference>
<evidence type="ECO:0000256" key="1">
    <source>
        <dbReference type="ARBA" id="ARBA00023121"/>
    </source>
</evidence>
<dbReference type="EMBL" id="CP024847">
    <property type="protein sequence ID" value="AUR52767.1"/>
    <property type="molecule type" value="Genomic_DNA"/>
</dbReference>
<keyword evidence="1" id="KW-0446">Lipid-binding</keyword>
<evidence type="ECO:0000313" key="4">
    <source>
        <dbReference type="Proteomes" id="UP000236655"/>
    </source>
</evidence>
<dbReference type="SUPFAM" id="SSF47027">
    <property type="entry name" value="Acyl-CoA binding protein"/>
    <property type="match status" value="1"/>
</dbReference>
<dbReference type="RefSeq" id="WP_102952055.1">
    <property type="nucleotide sequence ID" value="NZ_CP024847.1"/>
</dbReference>
<feature type="domain" description="ACB" evidence="2">
    <location>
        <begin position="4"/>
        <end position="85"/>
    </location>
</feature>
<dbReference type="InterPro" id="IPR035984">
    <property type="entry name" value="Acyl-CoA-binding_sf"/>
</dbReference>
<evidence type="ECO:0000313" key="3">
    <source>
        <dbReference type="EMBL" id="AUR52767.1"/>
    </source>
</evidence>
<dbReference type="KEGG" id="nba:CUN60_10845"/>
<evidence type="ECO:0000259" key="2">
    <source>
        <dbReference type="PROSITE" id="PS51228"/>
    </source>
</evidence>
<dbReference type="GO" id="GO:0000062">
    <property type="term" value="F:fatty-acyl-CoA binding"/>
    <property type="evidence" value="ECO:0007669"/>
    <property type="project" value="InterPro"/>
</dbReference>